<reference evidence="2" key="1">
    <citation type="submission" date="2016-10" db="EMBL/GenBank/DDBJ databases">
        <authorList>
            <person name="Varghese N."/>
        </authorList>
    </citation>
    <scope>NUCLEOTIDE SEQUENCE [LARGE SCALE GENOMIC DNA]</scope>
    <source>
        <strain evidence="2">DSM 45096 / BCRC 16803 / CGMCC 4.1857 / CIP 109030 / JCM 12277 / KCTC 19219 / NBRC 100920 / 33214</strain>
    </source>
</reference>
<name>A0A1H7F268_STRJI</name>
<keyword evidence="2" id="KW-1185">Reference proteome</keyword>
<dbReference type="RefSeq" id="WP_042453591.1">
    <property type="nucleotide sequence ID" value="NZ_BBPN01000029.1"/>
</dbReference>
<dbReference type="OrthoDB" id="5190667at2"/>
<dbReference type="eggNOG" id="ENOG5033YKU">
    <property type="taxonomic scope" value="Bacteria"/>
</dbReference>
<dbReference type="AlphaFoldDB" id="A0A1H7F268"/>
<dbReference type="Proteomes" id="UP000183015">
    <property type="component" value="Unassembled WGS sequence"/>
</dbReference>
<gene>
    <name evidence="1" type="ORF">SAMN05414137_10150</name>
</gene>
<protein>
    <submittedName>
        <fullName evidence="1">Uncharacterized protein</fullName>
    </submittedName>
</protein>
<organism evidence="1 2">
    <name type="scientific">Streptacidiphilus jiangxiensis</name>
    <dbReference type="NCBI Taxonomy" id="235985"/>
    <lineage>
        <taxon>Bacteria</taxon>
        <taxon>Bacillati</taxon>
        <taxon>Actinomycetota</taxon>
        <taxon>Actinomycetes</taxon>
        <taxon>Kitasatosporales</taxon>
        <taxon>Streptomycetaceae</taxon>
        <taxon>Streptacidiphilus</taxon>
    </lineage>
</organism>
<accession>A0A1H7F268</accession>
<evidence type="ECO:0000313" key="1">
    <source>
        <dbReference type="EMBL" id="SEK20191.1"/>
    </source>
</evidence>
<dbReference type="EMBL" id="FOAZ01000001">
    <property type="protein sequence ID" value="SEK20191.1"/>
    <property type="molecule type" value="Genomic_DNA"/>
</dbReference>
<evidence type="ECO:0000313" key="2">
    <source>
        <dbReference type="Proteomes" id="UP000183015"/>
    </source>
</evidence>
<dbReference type="STRING" id="235985.SAMN05414137_10150"/>
<proteinExistence type="predicted"/>
<sequence>MENRLEAALHGARSALLKDLTARDVADAAIVSALEDAVAQRRWWVEQWPDGVDYLLGLVAQDVQDALLEGWGRWPLCQDCAADGDPHALSVEPELGPDPHWVCGKEGRVVAAVGELTP</sequence>